<feature type="transmembrane region" description="Helical" evidence="1">
    <location>
        <begin position="82"/>
        <end position="100"/>
    </location>
</feature>
<dbReference type="AlphaFoldDB" id="A0A1V9FXD4"/>
<protein>
    <recommendedName>
        <fullName evidence="2">CAAX prenyl protease 2/Lysostaphin resistance protein A-like domain-containing protein</fullName>
    </recommendedName>
</protein>
<evidence type="ECO:0000313" key="4">
    <source>
        <dbReference type="Proteomes" id="UP000192276"/>
    </source>
</evidence>
<keyword evidence="1" id="KW-0812">Transmembrane</keyword>
<evidence type="ECO:0000313" key="3">
    <source>
        <dbReference type="EMBL" id="OQP63029.1"/>
    </source>
</evidence>
<dbReference type="InterPro" id="IPR003675">
    <property type="entry name" value="Rce1/LyrA-like_dom"/>
</dbReference>
<keyword evidence="4" id="KW-1185">Reference proteome</keyword>
<feature type="transmembrane region" description="Helical" evidence="1">
    <location>
        <begin position="215"/>
        <end position="238"/>
    </location>
</feature>
<dbReference type="Pfam" id="PF02517">
    <property type="entry name" value="Rce1-like"/>
    <property type="match status" value="1"/>
</dbReference>
<evidence type="ECO:0000256" key="1">
    <source>
        <dbReference type="SAM" id="Phobius"/>
    </source>
</evidence>
<dbReference type="RefSeq" id="WP_165760233.1">
    <property type="nucleotide sequence ID" value="NZ_LWBP01000112.1"/>
</dbReference>
<accession>A0A1V9FXD4</accession>
<keyword evidence="1" id="KW-0472">Membrane</keyword>
<feature type="transmembrane region" description="Helical" evidence="1">
    <location>
        <begin position="49"/>
        <end position="70"/>
    </location>
</feature>
<organism evidence="3 4">
    <name type="scientific">Niastella populi</name>
    <dbReference type="NCBI Taxonomy" id="550983"/>
    <lineage>
        <taxon>Bacteria</taxon>
        <taxon>Pseudomonadati</taxon>
        <taxon>Bacteroidota</taxon>
        <taxon>Chitinophagia</taxon>
        <taxon>Chitinophagales</taxon>
        <taxon>Chitinophagaceae</taxon>
        <taxon>Niastella</taxon>
    </lineage>
</organism>
<dbReference type="STRING" id="550983.A4R26_17790"/>
<feature type="transmembrane region" description="Helical" evidence="1">
    <location>
        <begin position="283"/>
        <end position="303"/>
    </location>
</feature>
<feature type="transmembrane region" description="Helical" evidence="1">
    <location>
        <begin position="120"/>
        <end position="142"/>
    </location>
</feature>
<proteinExistence type="predicted"/>
<dbReference type="GO" id="GO:0004175">
    <property type="term" value="F:endopeptidase activity"/>
    <property type="evidence" value="ECO:0007669"/>
    <property type="project" value="UniProtKB-ARBA"/>
</dbReference>
<feature type="transmembrane region" description="Helical" evidence="1">
    <location>
        <begin position="163"/>
        <end position="180"/>
    </location>
</feature>
<feature type="domain" description="CAAX prenyl protease 2/Lysostaphin resistance protein A-like" evidence="2">
    <location>
        <begin position="220"/>
        <end position="293"/>
    </location>
</feature>
<keyword evidence="1" id="KW-1133">Transmembrane helix</keyword>
<feature type="transmembrane region" description="Helical" evidence="1">
    <location>
        <begin position="20"/>
        <end position="43"/>
    </location>
</feature>
<name>A0A1V9FXD4_9BACT</name>
<reference evidence="4" key="1">
    <citation type="submission" date="2016-04" db="EMBL/GenBank/DDBJ databases">
        <authorList>
            <person name="Chen L."/>
            <person name="Zhuang W."/>
            <person name="Wang G."/>
        </authorList>
    </citation>
    <scope>NUCLEOTIDE SEQUENCE [LARGE SCALE GENOMIC DNA]</scope>
    <source>
        <strain evidence="4">208</strain>
    </source>
</reference>
<feature type="transmembrane region" description="Helical" evidence="1">
    <location>
        <begin position="259"/>
        <end position="277"/>
    </location>
</feature>
<evidence type="ECO:0000259" key="2">
    <source>
        <dbReference type="Pfam" id="PF02517"/>
    </source>
</evidence>
<gene>
    <name evidence="3" type="ORF">A4R26_17790</name>
</gene>
<comment type="caution">
    <text evidence="3">The sequence shown here is derived from an EMBL/GenBank/DDBJ whole genome shotgun (WGS) entry which is preliminary data.</text>
</comment>
<dbReference type="EMBL" id="LWBP01000112">
    <property type="protein sequence ID" value="OQP63029.1"/>
    <property type="molecule type" value="Genomic_DNA"/>
</dbReference>
<dbReference type="GO" id="GO:0080120">
    <property type="term" value="P:CAAX-box protein maturation"/>
    <property type="evidence" value="ECO:0007669"/>
    <property type="project" value="UniProtKB-ARBA"/>
</dbReference>
<dbReference type="Proteomes" id="UP000192276">
    <property type="component" value="Unassembled WGS sequence"/>
</dbReference>
<sequence>MNEILGYLRNYLQSINRTVFLLTTLLVAIAIFCNYTLGINAAIISIQSWPLRILGFFVLFGFVFSMAWLLQFLVAADTIPNNRFFFVLLLVAPAIFAIKITFEEASGYITQHIPAPWNRYWYRVIDWPLKLVVTASLVIATWQWGRFEKPLAGLQTKGFNIRPYLLLLAVMVPLIAFAATRNDFLRKYPRVQRIDFIDQYVQHAFPWKLLYELSYGIDFVTIELFFRGFLVLAFARFAGKHAILPVAAFYCSIHFGKPLFECITSFFGGIILGAVVYNTRSIWGGLIVHLGIAWLMELAGYLGHIYKGL</sequence>